<accession>F5RGL3</accession>
<dbReference type="PROSITE" id="PS51257">
    <property type="entry name" value="PROKAR_LIPOPROTEIN"/>
    <property type="match status" value="1"/>
</dbReference>
<dbReference type="EMBL" id="AFHG01000057">
    <property type="protein sequence ID" value="EGK70401.1"/>
    <property type="molecule type" value="Genomic_DNA"/>
</dbReference>
<keyword evidence="2" id="KW-0449">Lipoprotein</keyword>
<dbReference type="OrthoDB" id="5540893at2"/>
<proteinExistence type="predicted"/>
<sequence>MGHTRLLTALLLVLVLGACSHPIVITPDADKISAVSDDRKINKRVGYYMTLAQRDAPVVTPGGGGDSIKYYPYRDIEGGFYRVLSNVFSDVTLLKSTNDQETLDKYEVVLIIKPEIRTTSQSSSIVTWPPTDFSVELTCQITDRSGKGIAETRVTGQGKAEFSEFVSDFSLAGKRASFDALMKTQDALLNLQELRGDR</sequence>
<dbReference type="eggNOG" id="ENOG5032IP1">
    <property type="taxonomic scope" value="Bacteria"/>
</dbReference>
<feature type="signal peptide" evidence="1">
    <location>
        <begin position="1"/>
        <end position="20"/>
    </location>
</feature>
<protein>
    <submittedName>
        <fullName evidence="2">Lipoprotein</fullName>
    </submittedName>
</protein>
<dbReference type="RefSeq" id="WP_008063620.1">
    <property type="nucleotide sequence ID" value="NZ_AFHG01000057.1"/>
</dbReference>
<evidence type="ECO:0000256" key="1">
    <source>
        <dbReference type="SAM" id="SignalP"/>
    </source>
</evidence>
<comment type="caution">
    <text evidence="2">The sequence shown here is derived from an EMBL/GenBank/DDBJ whole genome shotgun (WGS) entry which is preliminary data.</text>
</comment>
<name>F5RGL3_METUF</name>
<dbReference type="AlphaFoldDB" id="F5RGL3"/>
<reference evidence="2 3" key="1">
    <citation type="journal article" date="2011" name="J. Bacteriol.">
        <title>Genome sequence of Methyloversatilis universalis FAM5T, a methylotrophic representative of the order Rhodocyclales.</title>
        <authorList>
            <person name="Kittichotirat W."/>
            <person name="Good N.M."/>
            <person name="Hall R."/>
            <person name="Bringel F."/>
            <person name="Lajus A."/>
            <person name="Medigue C."/>
            <person name="Smalley N.E."/>
            <person name="Beck D."/>
            <person name="Bumgarner R."/>
            <person name="Vuilleumier S."/>
            <person name="Kalyuzhnaya M.G."/>
        </authorList>
    </citation>
    <scope>NUCLEOTIDE SEQUENCE [LARGE SCALE GENOMIC DNA]</scope>
    <source>
        <strain evidence="3">ATCC BAA-1314 / JCM 13912 / FAM5</strain>
    </source>
</reference>
<keyword evidence="3" id="KW-1185">Reference proteome</keyword>
<gene>
    <name evidence="2" type="ORF">METUNv1_03306</name>
</gene>
<keyword evidence="1" id="KW-0732">Signal</keyword>
<dbReference type="Proteomes" id="UP000005019">
    <property type="component" value="Unassembled WGS sequence"/>
</dbReference>
<evidence type="ECO:0000313" key="2">
    <source>
        <dbReference type="EMBL" id="EGK70401.1"/>
    </source>
</evidence>
<organism evidence="2 3">
    <name type="scientific">Methyloversatilis universalis (strain ATCC BAA-1314 / DSM 25237 / JCM 13912 / CCUG 52030 / FAM5)</name>
    <dbReference type="NCBI Taxonomy" id="1000565"/>
    <lineage>
        <taxon>Bacteria</taxon>
        <taxon>Pseudomonadati</taxon>
        <taxon>Pseudomonadota</taxon>
        <taxon>Betaproteobacteria</taxon>
        <taxon>Nitrosomonadales</taxon>
        <taxon>Sterolibacteriaceae</taxon>
        <taxon>Methyloversatilis</taxon>
    </lineage>
</organism>
<evidence type="ECO:0000313" key="3">
    <source>
        <dbReference type="Proteomes" id="UP000005019"/>
    </source>
</evidence>
<feature type="chain" id="PRO_5003331593" evidence="1">
    <location>
        <begin position="21"/>
        <end position="198"/>
    </location>
</feature>